<dbReference type="Proteomes" id="UP000639643">
    <property type="component" value="Unassembled WGS sequence"/>
</dbReference>
<feature type="chain" id="PRO_5034996054" evidence="3">
    <location>
        <begin position="19"/>
        <end position="291"/>
    </location>
</feature>
<reference evidence="4" key="1">
    <citation type="journal article" date="2020" name="Phytopathology">
        <title>Genome Sequence Resources of Colletotrichum truncatum, C. plurivorum, C. musicola, and C. sojae: Four Species Pathogenic to Soybean (Glycine max).</title>
        <authorList>
            <person name="Rogerio F."/>
            <person name="Boufleur T.R."/>
            <person name="Ciampi-Guillardi M."/>
            <person name="Sukno S.A."/>
            <person name="Thon M.R."/>
            <person name="Massola Junior N.S."/>
            <person name="Baroncelli R."/>
        </authorList>
    </citation>
    <scope>NUCLEOTIDE SEQUENCE</scope>
    <source>
        <strain evidence="4">LFN0074</strain>
    </source>
</reference>
<evidence type="ECO:0000256" key="2">
    <source>
        <dbReference type="SAM" id="Phobius"/>
    </source>
</evidence>
<dbReference type="PANTHER" id="PTHR36182">
    <property type="entry name" value="PROTEIN, PUTATIVE (AFU_ORTHOLOGUE AFUA_6G10930)-RELATED"/>
    <property type="match status" value="1"/>
</dbReference>
<proteinExistence type="predicted"/>
<keyword evidence="2" id="KW-1133">Transmembrane helix</keyword>
<gene>
    <name evidence="4" type="ORF">CMUS01_05668</name>
</gene>
<accession>A0A8H6KR25</accession>
<name>A0A8H6KR25_9PEZI</name>
<evidence type="ECO:0000256" key="1">
    <source>
        <dbReference type="SAM" id="MobiDB-lite"/>
    </source>
</evidence>
<sequence>MHYSTYLAILAAAGTCSAHMAMTNPPPIKSNLNPNTPPGGADYSYTNPLSPSGSDYPCKGYLRLLNGPEGAPVASWRAGESFSITFAGGATHGGGSCQVSVSVDGGSTFKVIRSYIGGCPDTGAQETTLNFNLPGNTPSAERAVVAWTWFNNLGNREMYMNCAVVSISGGGSGGGFSSRPEMFRANTNGCRTADSKNVMFPNPGPDPEVKNPDAVPPIGGDCGFGPGAPGSGGGNSGSGSGGGGRGYTPGNDWPEGSLAWSTMVSPEQVLVLLACLMMALCMHYTWFANLV</sequence>
<feature type="region of interest" description="Disordered" evidence="1">
    <location>
        <begin position="221"/>
        <end position="250"/>
    </location>
</feature>
<dbReference type="Gene3D" id="2.70.50.70">
    <property type="match status" value="1"/>
</dbReference>
<keyword evidence="2" id="KW-0472">Membrane</keyword>
<evidence type="ECO:0000256" key="3">
    <source>
        <dbReference type="SAM" id="SignalP"/>
    </source>
</evidence>
<feature type="signal peptide" evidence="3">
    <location>
        <begin position="1"/>
        <end position="18"/>
    </location>
</feature>
<feature type="transmembrane region" description="Helical" evidence="2">
    <location>
        <begin position="269"/>
        <end position="287"/>
    </location>
</feature>
<organism evidence="4 5">
    <name type="scientific">Colletotrichum musicola</name>
    <dbReference type="NCBI Taxonomy" id="2175873"/>
    <lineage>
        <taxon>Eukaryota</taxon>
        <taxon>Fungi</taxon>
        <taxon>Dikarya</taxon>
        <taxon>Ascomycota</taxon>
        <taxon>Pezizomycotina</taxon>
        <taxon>Sordariomycetes</taxon>
        <taxon>Hypocreomycetidae</taxon>
        <taxon>Glomerellales</taxon>
        <taxon>Glomerellaceae</taxon>
        <taxon>Colletotrichum</taxon>
        <taxon>Colletotrichum orchidearum species complex</taxon>
    </lineage>
</organism>
<dbReference type="AlphaFoldDB" id="A0A8H6KR25"/>
<comment type="caution">
    <text evidence="4">The sequence shown here is derived from an EMBL/GenBank/DDBJ whole genome shotgun (WGS) entry which is preliminary data.</text>
</comment>
<dbReference type="EMBL" id="WIGM01000172">
    <property type="protein sequence ID" value="KAF6835738.1"/>
    <property type="molecule type" value="Genomic_DNA"/>
</dbReference>
<evidence type="ECO:0000313" key="4">
    <source>
        <dbReference type="EMBL" id="KAF6835738.1"/>
    </source>
</evidence>
<keyword evidence="3" id="KW-0732">Signal</keyword>
<dbReference type="OrthoDB" id="2342176at2759"/>
<evidence type="ECO:0000313" key="5">
    <source>
        <dbReference type="Proteomes" id="UP000639643"/>
    </source>
</evidence>
<feature type="compositionally biased region" description="Gly residues" evidence="1">
    <location>
        <begin position="221"/>
        <end position="247"/>
    </location>
</feature>
<keyword evidence="2" id="KW-0812">Transmembrane</keyword>
<protein>
    <submittedName>
        <fullName evidence="4">Extracellular protein</fullName>
    </submittedName>
</protein>
<keyword evidence="5" id="KW-1185">Reference proteome</keyword>
<dbReference type="PANTHER" id="PTHR36182:SF1">
    <property type="entry name" value="PROTEIN, PUTATIVE (AFU_ORTHOLOGUE AFUA_6G10930)-RELATED"/>
    <property type="match status" value="1"/>
</dbReference>